<protein>
    <submittedName>
        <fullName evidence="3">RimJ/RimL family protein N-acetyltransferase</fullName>
    </submittedName>
</protein>
<dbReference type="AlphaFoldDB" id="A0A6V7RT52"/>
<evidence type="ECO:0000313" key="4">
    <source>
        <dbReference type="Proteomes" id="UP000534001"/>
    </source>
</evidence>
<dbReference type="Pfam" id="PF00583">
    <property type="entry name" value="Acetyltransf_1"/>
    <property type="match status" value="1"/>
</dbReference>
<proteinExistence type="predicted"/>
<sequence>MNVRVLTEEDVNDFRELRLKGLKTDSSAFGSTYERENNFTTEKFRQRLESSDSKFVVGGFCDEKLVCIATFIRNSGQKDKHKSMLVGMYCEKEYRGTGIAKGVVELILEKARNIEGLEIINLMVVSENLRAKTLYESFCFKKYGTEPKVMFDGLKYYDEDLMYLEF</sequence>
<evidence type="ECO:0000313" key="5">
    <source>
        <dbReference type="Proteomes" id="UP000545588"/>
    </source>
</evidence>
<evidence type="ECO:0000259" key="1">
    <source>
        <dbReference type="PROSITE" id="PS51186"/>
    </source>
</evidence>
<dbReference type="EMBL" id="JACHFF010000001">
    <property type="protein sequence ID" value="MBB6423284.1"/>
    <property type="molecule type" value="Genomic_DNA"/>
</dbReference>
<name>A0A6V7RT52_9STAP</name>
<dbReference type="Proteomes" id="UP000545588">
    <property type="component" value="Unassembled WGS sequence"/>
</dbReference>
<dbReference type="Gene3D" id="3.40.630.30">
    <property type="match status" value="1"/>
</dbReference>
<evidence type="ECO:0000313" key="2">
    <source>
        <dbReference type="EMBL" id="CAD2081817.1"/>
    </source>
</evidence>
<dbReference type="InterPro" id="IPR000182">
    <property type="entry name" value="GNAT_dom"/>
</dbReference>
<dbReference type="Proteomes" id="UP000534001">
    <property type="component" value="Unassembled WGS sequence"/>
</dbReference>
<dbReference type="GO" id="GO:0016747">
    <property type="term" value="F:acyltransferase activity, transferring groups other than amino-acyl groups"/>
    <property type="evidence" value="ECO:0007669"/>
    <property type="project" value="InterPro"/>
</dbReference>
<reference evidence="2 4" key="1">
    <citation type="submission" date="2020-07" db="EMBL/GenBank/DDBJ databases">
        <authorList>
            <person name="Criscuolo A."/>
        </authorList>
    </citation>
    <scope>NUCLEOTIDE SEQUENCE [LARGE SCALE GENOMIC DNA]</scope>
    <source>
        <strain evidence="2">CIP111751</strain>
    </source>
</reference>
<dbReference type="RefSeq" id="WP_184282684.1">
    <property type="nucleotide sequence ID" value="NZ_BMCO01000001.1"/>
</dbReference>
<gene>
    <name evidence="3" type="ORF">HNR41_001210</name>
    <name evidence="2" type="ORF">JEOCOQ751_02166</name>
</gene>
<reference evidence="3 5" key="2">
    <citation type="submission" date="2020-08" db="EMBL/GenBank/DDBJ databases">
        <title>Genomic Encyclopedia of Type Strains, Phase IV (KMG-IV): sequencing the most valuable type-strain genomes for metagenomic binning, comparative biology and taxonomic classification.</title>
        <authorList>
            <person name="Goeker M."/>
        </authorList>
    </citation>
    <scope>NUCLEOTIDE SEQUENCE [LARGE SCALE GENOMIC DNA]</scope>
    <source>
        <strain evidence="3 5">DSM 22419</strain>
    </source>
</reference>
<comment type="caution">
    <text evidence="2">The sequence shown here is derived from an EMBL/GenBank/DDBJ whole genome shotgun (WGS) entry which is preliminary data.</text>
</comment>
<dbReference type="InterPro" id="IPR016181">
    <property type="entry name" value="Acyl_CoA_acyltransferase"/>
</dbReference>
<keyword evidence="5" id="KW-1185">Reference proteome</keyword>
<dbReference type="EMBL" id="CAJEWA010000008">
    <property type="protein sequence ID" value="CAD2081817.1"/>
    <property type="molecule type" value="Genomic_DNA"/>
</dbReference>
<organism evidence="2 4">
    <name type="scientific">Jeotgalicoccus coquinae</name>
    <dbReference type="NCBI Taxonomy" id="709509"/>
    <lineage>
        <taxon>Bacteria</taxon>
        <taxon>Bacillati</taxon>
        <taxon>Bacillota</taxon>
        <taxon>Bacilli</taxon>
        <taxon>Bacillales</taxon>
        <taxon>Staphylococcaceae</taxon>
        <taxon>Jeotgalicoccus</taxon>
    </lineage>
</organism>
<dbReference type="SUPFAM" id="SSF55729">
    <property type="entry name" value="Acyl-CoA N-acyltransferases (Nat)"/>
    <property type="match status" value="1"/>
</dbReference>
<accession>A0A6V7RT52</accession>
<dbReference type="PROSITE" id="PS51186">
    <property type="entry name" value="GNAT"/>
    <property type="match status" value="1"/>
</dbReference>
<evidence type="ECO:0000313" key="3">
    <source>
        <dbReference type="EMBL" id="MBB6423284.1"/>
    </source>
</evidence>
<feature type="domain" description="N-acetyltransferase" evidence="1">
    <location>
        <begin position="1"/>
        <end position="163"/>
    </location>
</feature>